<name>A0A426YEN1_ENSVE</name>
<comment type="caution">
    <text evidence="2">The sequence shown here is derived from an EMBL/GenBank/DDBJ whole genome shotgun (WGS) entry which is preliminary data.</text>
</comment>
<reference evidence="2 3" key="1">
    <citation type="journal article" date="2014" name="Agronomy (Basel)">
        <title>A Draft Genome Sequence for Ensete ventricosum, the Drought-Tolerant Tree Against Hunger.</title>
        <authorList>
            <person name="Harrison J."/>
            <person name="Moore K.A."/>
            <person name="Paszkiewicz K."/>
            <person name="Jones T."/>
            <person name="Grant M."/>
            <person name="Ambacheew D."/>
            <person name="Muzemil S."/>
            <person name="Studholme D.J."/>
        </authorList>
    </citation>
    <scope>NUCLEOTIDE SEQUENCE [LARGE SCALE GENOMIC DNA]</scope>
</reference>
<feature type="compositionally biased region" description="Basic and acidic residues" evidence="1">
    <location>
        <begin position="7"/>
        <end position="26"/>
    </location>
</feature>
<accession>A0A426YEN1</accession>
<proteinExistence type="predicted"/>
<feature type="region of interest" description="Disordered" evidence="1">
    <location>
        <begin position="1"/>
        <end position="29"/>
    </location>
</feature>
<gene>
    <name evidence="2" type="ORF">B296_00002494</name>
</gene>
<evidence type="ECO:0000313" key="2">
    <source>
        <dbReference type="EMBL" id="RRT50194.1"/>
    </source>
</evidence>
<dbReference type="EMBL" id="AMZH03012901">
    <property type="protein sequence ID" value="RRT50194.1"/>
    <property type="molecule type" value="Genomic_DNA"/>
</dbReference>
<feature type="region of interest" description="Disordered" evidence="1">
    <location>
        <begin position="52"/>
        <end position="125"/>
    </location>
</feature>
<dbReference type="AlphaFoldDB" id="A0A426YEN1"/>
<feature type="non-terminal residue" evidence="2">
    <location>
        <position position="125"/>
    </location>
</feature>
<sequence length="125" mass="13522">MMLKLFPNDDLRATAHDRKKEQEKGIHMTPTAMMPYVSNLALPQCGNVVGHPRLSHGQAPYKGAADCGQGQPAREANTTRRGRNPQGRPAPLMGVAARKGGACKHGRLRPARRSGCRPRAHPLAS</sequence>
<evidence type="ECO:0000313" key="3">
    <source>
        <dbReference type="Proteomes" id="UP000287651"/>
    </source>
</evidence>
<evidence type="ECO:0000256" key="1">
    <source>
        <dbReference type="SAM" id="MobiDB-lite"/>
    </source>
</evidence>
<protein>
    <submittedName>
        <fullName evidence="2">Uncharacterized protein</fullName>
    </submittedName>
</protein>
<organism evidence="2 3">
    <name type="scientific">Ensete ventricosum</name>
    <name type="common">Abyssinian banana</name>
    <name type="synonym">Musa ensete</name>
    <dbReference type="NCBI Taxonomy" id="4639"/>
    <lineage>
        <taxon>Eukaryota</taxon>
        <taxon>Viridiplantae</taxon>
        <taxon>Streptophyta</taxon>
        <taxon>Embryophyta</taxon>
        <taxon>Tracheophyta</taxon>
        <taxon>Spermatophyta</taxon>
        <taxon>Magnoliopsida</taxon>
        <taxon>Liliopsida</taxon>
        <taxon>Zingiberales</taxon>
        <taxon>Musaceae</taxon>
        <taxon>Ensete</taxon>
    </lineage>
</organism>
<dbReference type="Proteomes" id="UP000287651">
    <property type="component" value="Unassembled WGS sequence"/>
</dbReference>
<feature type="compositionally biased region" description="Basic residues" evidence="1">
    <location>
        <begin position="101"/>
        <end position="125"/>
    </location>
</feature>